<reference evidence="3" key="1">
    <citation type="journal article" date="2020" name="Stud. Mycol.">
        <title>101 Dothideomycetes genomes: a test case for predicting lifestyles and emergence of pathogens.</title>
        <authorList>
            <person name="Haridas S."/>
            <person name="Albert R."/>
            <person name="Binder M."/>
            <person name="Bloem J."/>
            <person name="Labutti K."/>
            <person name="Salamov A."/>
            <person name="Andreopoulos B."/>
            <person name="Baker S."/>
            <person name="Barry K."/>
            <person name="Bills G."/>
            <person name="Bluhm B."/>
            <person name="Cannon C."/>
            <person name="Castanera R."/>
            <person name="Culley D."/>
            <person name="Daum C."/>
            <person name="Ezra D."/>
            <person name="Gonzalez J."/>
            <person name="Henrissat B."/>
            <person name="Kuo A."/>
            <person name="Liang C."/>
            <person name="Lipzen A."/>
            <person name="Lutzoni F."/>
            <person name="Magnuson J."/>
            <person name="Mondo S."/>
            <person name="Nolan M."/>
            <person name="Ohm R."/>
            <person name="Pangilinan J."/>
            <person name="Park H.-J."/>
            <person name="Ramirez L."/>
            <person name="Alfaro M."/>
            <person name="Sun H."/>
            <person name="Tritt A."/>
            <person name="Yoshinaga Y."/>
            <person name="Zwiers L.-H."/>
            <person name="Turgeon B."/>
            <person name="Goodwin S."/>
            <person name="Spatafora J."/>
            <person name="Crous P."/>
            <person name="Grigoriev I."/>
        </authorList>
    </citation>
    <scope>NUCLEOTIDE SEQUENCE</scope>
    <source>
        <strain evidence="3">ATCC 36951</strain>
    </source>
</reference>
<dbReference type="GO" id="GO:0008270">
    <property type="term" value="F:zinc ion binding"/>
    <property type="evidence" value="ECO:0007669"/>
    <property type="project" value="InterPro"/>
</dbReference>
<feature type="domain" description="Zn(2)-C6 fungal-type" evidence="2">
    <location>
        <begin position="13"/>
        <end position="43"/>
    </location>
</feature>
<accession>A0A6A6C594</accession>
<dbReference type="GO" id="GO:0045944">
    <property type="term" value="P:positive regulation of transcription by RNA polymerase II"/>
    <property type="evidence" value="ECO:0007669"/>
    <property type="project" value="TreeGrafter"/>
</dbReference>
<dbReference type="GO" id="GO:0000981">
    <property type="term" value="F:DNA-binding transcription factor activity, RNA polymerase II-specific"/>
    <property type="evidence" value="ECO:0007669"/>
    <property type="project" value="InterPro"/>
</dbReference>
<dbReference type="EMBL" id="ML993622">
    <property type="protein sequence ID" value="KAF2161042.1"/>
    <property type="molecule type" value="Genomic_DNA"/>
</dbReference>
<dbReference type="PROSITE" id="PS50048">
    <property type="entry name" value="ZN2_CY6_FUNGAL_2"/>
    <property type="match status" value="1"/>
</dbReference>
<evidence type="ECO:0000313" key="4">
    <source>
        <dbReference type="Proteomes" id="UP000799537"/>
    </source>
</evidence>
<dbReference type="InterPro" id="IPR001138">
    <property type="entry name" value="Zn2Cys6_DnaBD"/>
</dbReference>
<evidence type="ECO:0000256" key="1">
    <source>
        <dbReference type="ARBA" id="ARBA00023242"/>
    </source>
</evidence>
<dbReference type="GO" id="GO:0005634">
    <property type="term" value="C:nucleus"/>
    <property type="evidence" value="ECO:0007669"/>
    <property type="project" value="InterPro"/>
</dbReference>
<dbReference type="Pfam" id="PF00172">
    <property type="entry name" value="Zn_clus"/>
    <property type="match status" value="1"/>
</dbReference>
<dbReference type="CDD" id="cd00067">
    <property type="entry name" value="GAL4"/>
    <property type="match status" value="1"/>
</dbReference>
<dbReference type="InterPro" id="IPR020448">
    <property type="entry name" value="Maltose_ferment_reg_DNA-bd"/>
</dbReference>
<dbReference type="PANTHER" id="PTHR47655">
    <property type="entry name" value="QUINIC ACID UTILIZATION ACTIVATOR"/>
    <property type="match status" value="1"/>
</dbReference>
<keyword evidence="1" id="KW-0539">Nucleus</keyword>
<name>A0A6A6C594_ZASCE</name>
<dbReference type="GO" id="GO:0003677">
    <property type="term" value="F:DNA binding"/>
    <property type="evidence" value="ECO:0007669"/>
    <property type="project" value="InterPro"/>
</dbReference>
<organism evidence="3 4">
    <name type="scientific">Zasmidium cellare ATCC 36951</name>
    <dbReference type="NCBI Taxonomy" id="1080233"/>
    <lineage>
        <taxon>Eukaryota</taxon>
        <taxon>Fungi</taxon>
        <taxon>Dikarya</taxon>
        <taxon>Ascomycota</taxon>
        <taxon>Pezizomycotina</taxon>
        <taxon>Dothideomycetes</taxon>
        <taxon>Dothideomycetidae</taxon>
        <taxon>Mycosphaerellales</taxon>
        <taxon>Mycosphaerellaceae</taxon>
        <taxon>Zasmidium</taxon>
    </lineage>
</organism>
<dbReference type="PROSITE" id="PS00463">
    <property type="entry name" value="ZN2_CY6_FUNGAL_1"/>
    <property type="match status" value="1"/>
</dbReference>
<dbReference type="PANTHER" id="PTHR47655:SF2">
    <property type="entry name" value="QUINIC ACID UTILIZATION ACTIVATOR"/>
    <property type="match status" value="1"/>
</dbReference>
<gene>
    <name evidence="3" type="ORF">M409DRAFT_33065</name>
</gene>
<evidence type="ECO:0000313" key="3">
    <source>
        <dbReference type="EMBL" id="KAF2161042.1"/>
    </source>
</evidence>
<dbReference type="AlphaFoldDB" id="A0A6A6C594"/>
<dbReference type="RefSeq" id="XP_033661931.1">
    <property type="nucleotide sequence ID" value="XM_033810276.1"/>
</dbReference>
<dbReference type="SUPFAM" id="SSF57701">
    <property type="entry name" value="Zn2/Cys6 DNA-binding domain"/>
    <property type="match status" value="1"/>
</dbReference>
<sequence length="56" mass="6372">GADSNTRMRVTQACNECRKRKDRCDGARPSCSRCVSCDRPCRYNQSNKKRGLRGGY</sequence>
<keyword evidence="4" id="KW-1185">Reference proteome</keyword>
<dbReference type="PRINTS" id="PR00054">
    <property type="entry name" value="FUNGALZNCYS"/>
</dbReference>
<dbReference type="OrthoDB" id="3645157at2759"/>
<proteinExistence type="predicted"/>
<dbReference type="Gene3D" id="4.10.240.10">
    <property type="entry name" value="Zn(2)-C6 fungal-type DNA-binding domain"/>
    <property type="match status" value="1"/>
</dbReference>
<dbReference type="GeneID" id="54563548"/>
<feature type="non-terminal residue" evidence="3">
    <location>
        <position position="56"/>
    </location>
</feature>
<dbReference type="InterPro" id="IPR052783">
    <property type="entry name" value="Metabolic/Drug-Res_Regulator"/>
</dbReference>
<feature type="non-terminal residue" evidence="3">
    <location>
        <position position="1"/>
    </location>
</feature>
<dbReference type="Proteomes" id="UP000799537">
    <property type="component" value="Unassembled WGS sequence"/>
</dbReference>
<protein>
    <recommendedName>
        <fullName evidence="2">Zn(2)-C6 fungal-type domain-containing protein</fullName>
    </recommendedName>
</protein>
<dbReference type="SMART" id="SM00066">
    <property type="entry name" value="GAL4"/>
    <property type="match status" value="1"/>
</dbReference>
<dbReference type="InterPro" id="IPR036864">
    <property type="entry name" value="Zn2-C6_fun-type_DNA-bd_sf"/>
</dbReference>
<evidence type="ECO:0000259" key="2">
    <source>
        <dbReference type="PROSITE" id="PS50048"/>
    </source>
</evidence>